<dbReference type="GO" id="GO:0009254">
    <property type="term" value="P:peptidoglycan turnover"/>
    <property type="evidence" value="ECO:0007669"/>
    <property type="project" value="TreeGrafter"/>
</dbReference>
<keyword evidence="3 5" id="KW-0326">Glycosidase</keyword>
<reference evidence="5 6" key="1">
    <citation type="submission" date="2020-08" db="EMBL/GenBank/DDBJ databases">
        <title>Sequencing the genomes of 1000 actinobacteria strains.</title>
        <authorList>
            <person name="Klenk H.-P."/>
        </authorList>
    </citation>
    <scope>NUCLEOTIDE SEQUENCE [LARGE SCALE GENOMIC DNA]</scope>
    <source>
        <strain evidence="5 6">DSM 105369</strain>
    </source>
</reference>
<dbReference type="EC" id="3.2.1.52" evidence="5"/>
<dbReference type="GO" id="GO:0005975">
    <property type="term" value="P:carbohydrate metabolic process"/>
    <property type="evidence" value="ECO:0007669"/>
    <property type="project" value="InterPro"/>
</dbReference>
<protein>
    <submittedName>
        <fullName evidence="5">Beta-N-acetylhexosaminidase</fullName>
        <ecNumber evidence="5">3.2.1.52</ecNumber>
    </submittedName>
</protein>
<dbReference type="EMBL" id="JACHVQ010000003">
    <property type="protein sequence ID" value="MBB2893783.1"/>
    <property type="molecule type" value="Genomic_DNA"/>
</dbReference>
<sequence length="378" mass="39825">MGQQAPISRRTVLRAGGVIGGSMALGIASTQPAQASPPWWAKLSLSQQVGQRVIFSYPGADPSDDMMQLIKDGMVGGLIFFGENIPSLSHIADVVTELKAAHAQSPTSSSPLLLMTDQEGGYIRRLRGQEPVLSEKKIGESADPLDEATKAGAGAGAALKAVGMNLNLAPVEDVYREEGNFDDQWERSYSSDPVACGTLGAAFVRAQQATGVAATAKHYPGLGWATSDENTDLGVVTLTQSAAEIRAVDEFAFTPVIRAGVQLVMTSWAVYPAIDPVYPAGLSKTFVERELRGRQRFCGVTITDALEAGALDPFGDTGERSVLAAEAGMDLLLCSGRDVGQGEAAVSGVADAVRSGRLNPGHFKIALRRVRRLRDGLG</sequence>
<dbReference type="RefSeq" id="WP_183322217.1">
    <property type="nucleotide sequence ID" value="NZ_JACHVQ010000003.1"/>
</dbReference>
<keyword evidence="6" id="KW-1185">Reference proteome</keyword>
<name>A0A839NC01_9MICO</name>
<keyword evidence="2 5" id="KW-0378">Hydrolase</keyword>
<dbReference type="Gene3D" id="3.20.20.300">
    <property type="entry name" value="Glycoside hydrolase, family 3, N-terminal domain"/>
    <property type="match status" value="1"/>
</dbReference>
<evidence type="ECO:0000256" key="1">
    <source>
        <dbReference type="ARBA" id="ARBA00005336"/>
    </source>
</evidence>
<evidence type="ECO:0000256" key="2">
    <source>
        <dbReference type="ARBA" id="ARBA00022801"/>
    </source>
</evidence>
<dbReference type="InterPro" id="IPR017853">
    <property type="entry name" value="GH"/>
</dbReference>
<comment type="caution">
    <text evidence="5">The sequence shown here is derived from an EMBL/GenBank/DDBJ whole genome shotgun (WGS) entry which is preliminary data.</text>
</comment>
<feature type="domain" description="Glycoside hydrolase family 3 N-terminal" evidence="4">
    <location>
        <begin position="60"/>
        <end position="373"/>
    </location>
</feature>
<dbReference type="Proteomes" id="UP000559182">
    <property type="component" value="Unassembled WGS sequence"/>
</dbReference>
<dbReference type="GO" id="GO:0004563">
    <property type="term" value="F:beta-N-acetylhexosaminidase activity"/>
    <property type="evidence" value="ECO:0007669"/>
    <property type="project" value="UniProtKB-EC"/>
</dbReference>
<dbReference type="PANTHER" id="PTHR30480:SF14">
    <property type="entry name" value="HYDROLASE, PUTATIVE (AFU_ORTHOLOGUE AFUA_4G13770)-RELATED"/>
    <property type="match status" value="1"/>
</dbReference>
<gene>
    <name evidence="5" type="ORF">FHU39_003814</name>
</gene>
<evidence type="ECO:0000313" key="6">
    <source>
        <dbReference type="Proteomes" id="UP000559182"/>
    </source>
</evidence>
<evidence type="ECO:0000313" key="5">
    <source>
        <dbReference type="EMBL" id="MBB2893783.1"/>
    </source>
</evidence>
<dbReference type="InterPro" id="IPR006311">
    <property type="entry name" value="TAT_signal"/>
</dbReference>
<dbReference type="SUPFAM" id="SSF51445">
    <property type="entry name" value="(Trans)glycosidases"/>
    <property type="match status" value="1"/>
</dbReference>
<accession>A0A839NC01</accession>
<dbReference type="PANTHER" id="PTHR30480">
    <property type="entry name" value="BETA-HEXOSAMINIDASE-RELATED"/>
    <property type="match status" value="1"/>
</dbReference>
<dbReference type="AlphaFoldDB" id="A0A839NC01"/>
<evidence type="ECO:0000259" key="4">
    <source>
        <dbReference type="Pfam" id="PF00933"/>
    </source>
</evidence>
<organism evidence="5 6">
    <name type="scientific">Flexivirga oryzae</name>
    <dbReference type="NCBI Taxonomy" id="1794944"/>
    <lineage>
        <taxon>Bacteria</taxon>
        <taxon>Bacillati</taxon>
        <taxon>Actinomycetota</taxon>
        <taxon>Actinomycetes</taxon>
        <taxon>Micrococcales</taxon>
        <taxon>Dermacoccaceae</taxon>
        <taxon>Flexivirga</taxon>
    </lineage>
</organism>
<dbReference type="InterPro" id="IPR001764">
    <property type="entry name" value="Glyco_hydro_3_N"/>
</dbReference>
<dbReference type="InterPro" id="IPR036962">
    <property type="entry name" value="Glyco_hydro_3_N_sf"/>
</dbReference>
<evidence type="ECO:0000256" key="3">
    <source>
        <dbReference type="ARBA" id="ARBA00023295"/>
    </source>
</evidence>
<dbReference type="Pfam" id="PF00933">
    <property type="entry name" value="Glyco_hydro_3"/>
    <property type="match status" value="1"/>
</dbReference>
<comment type="similarity">
    <text evidence="1">Belongs to the glycosyl hydrolase 3 family.</text>
</comment>
<dbReference type="InterPro" id="IPR050226">
    <property type="entry name" value="NagZ_Beta-hexosaminidase"/>
</dbReference>
<proteinExistence type="inferred from homology"/>
<dbReference type="PROSITE" id="PS51318">
    <property type="entry name" value="TAT"/>
    <property type="match status" value="1"/>
</dbReference>